<gene>
    <name evidence="1" type="ORF">Q4521_22200</name>
</gene>
<feature type="non-terminal residue" evidence="1">
    <location>
        <position position="1"/>
    </location>
</feature>
<comment type="caution">
    <text evidence="1">The sequence shown here is derived from an EMBL/GenBank/DDBJ whole genome shotgun (WGS) entry which is preliminary data.</text>
</comment>
<dbReference type="Proteomes" id="UP001169760">
    <property type="component" value="Unassembled WGS sequence"/>
</dbReference>
<organism evidence="1 2">
    <name type="scientific">Saccharophagus degradans</name>
    <dbReference type="NCBI Taxonomy" id="86304"/>
    <lineage>
        <taxon>Bacteria</taxon>
        <taxon>Pseudomonadati</taxon>
        <taxon>Pseudomonadota</taxon>
        <taxon>Gammaproteobacteria</taxon>
        <taxon>Cellvibrionales</taxon>
        <taxon>Cellvibrionaceae</taxon>
        <taxon>Saccharophagus</taxon>
    </lineage>
</organism>
<dbReference type="EMBL" id="JAUOPB010000416">
    <property type="protein sequence ID" value="MDO6425206.1"/>
    <property type="molecule type" value="Genomic_DNA"/>
</dbReference>
<evidence type="ECO:0000313" key="1">
    <source>
        <dbReference type="EMBL" id="MDO6425206.1"/>
    </source>
</evidence>
<dbReference type="AlphaFoldDB" id="A0AAW7XDY0"/>
<protein>
    <submittedName>
        <fullName evidence="1">Uncharacterized protein</fullName>
    </submittedName>
</protein>
<proteinExistence type="predicted"/>
<accession>A0AAW7XDY0</accession>
<name>A0AAW7XDY0_9GAMM</name>
<sequence length="77" mass="8197">VISSPIDALWVKDKELPAAVIEQLVNKEIKFIFAEGAASTNQTLQHANATGIIVTEVNPAALALQLRSNNTQATVTV</sequence>
<evidence type="ECO:0000313" key="2">
    <source>
        <dbReference type="Proteomes" id="UP001169760"/>
    </source>
</evidence>
<reference evidence="1" key="1">
    <citation type="submission" date="2023-07" db="EMBL/GenBank/DDBJ databases">
        <title>Genome content predicts the carbon catabolic preferences of heterotrophic bacteria.</title>
        <authorList>
            <person name="Gralka M."/>
        </authorList>
    </citation>
    <scope>NUCLEOTIDE SEQUENCE</scope>
    <source>
        <strain evidence="1">I3M17_2</strain>
    </source>
</reference>